<evidence type="ECO:0000256" key="8">
    <source>
        <dbReference type="ARBA" id="ARBA00023170"/>
    </source>
</evidence>
<evidence type="ECO:0000313" key="17">
    <source>
        <dbReference type="RefSeq" id="XP_024931898.1"/>
    </source>
</evidence>
<feature type="binding site" evidence="12">
    <location>
        <position position="126"/>
    </location>
    <ligand>
        <name>Mn(2+)</name>
        <dbReference type="ChEBI" id="CHEBI:29035"/>
    </ligand>
</feature>
<dbReference type="GO" id="GO:0048046">
    <property type="term" value="C:apoplast"/>
    <property type="evidence" value="ECO:0007669"/>
    <property type="project" value="UniProtKB-SubCell"/>
</dbReference>
<dbReference type="Proteomes" id="UP001652623">
    <property type="component" value="Chromosome 7"/>
</dbReference>
<comment type="subcellular location">
    <subcellularLocation>
        <location evidence="1 14">Secreted</location>
        <location evidence="1 14">Extracellular space</location>
        <location evidence="1 14">Apoplast</location>
    </subcellularLocation>
</comment>
<feature type="binding site" evidence="12">
    <location>
        <position position="172"/>
    </location>
    <ligand>
        <name>Mn(2+)</name>
        <dbReference type="ChEBI" id="CHEBI:29035"/>
    </ligand>
</feature>
<accession>A0A6P6GCP1</accession>
<dbReference type="InterPro" id="IPR001929">
    <property type="entry name" value="Germin"/>
</dbReference>
<dbReference type="KEGG" id="zju:107423896"/>
<dbReference type="InterPro" id="IPR019780">
    <property type="entry name" value="Germin_Mn-BS"/>
</dbReference>
<evidence type="ECO:0000313" key="16">
    <source>
        <dbReference type="Proteomes" id="UP001652623"/>
    </source>
</evidence>
<dbReference type="GO" id="GO:0030145">
    <property type="term" value="F:manganese ion binding"/>
    <property type="evidence" value="ECO:0007669"/>
    <property type="project" value="UniProtKB-UniRule"/>
</dbReference>
<evidence type="ECO:0000256" key="12">
    <source>
        <dbReference type="PIRSR" id="PIRSR601929-2"/>
    </source>
</evidence>
<keyword evidence="10 11" id="KW-0464">Manganese</keyword>
<dbReference type="PANTHER" id="PTHR31238">
    <property type="entry name" value="GERMIN-LIKE PROTEIN SUBFAMILY 3 MEMBER 3"/>
    <property type="match status" value="1"/>
</dbReference>
<feature type="binding site" evidence="12">
    <location>
        <position position="128"/>
    </location>
    <ligand>
        <name>Mn(2+)</name>
        <dbReference type="ChEBI" id="CHEBI:29035"/>
    </ligand>
</feature>
<name>A0A6P6GCP1_ZIZJJ</name>
<dbReference type="FunFam" id="2.60.120.10:FF:000047">
    <property type="entry name" value="Auxin-binding protein ABP19a"/>
    <property type="match status" value="1"/>
</dbReference>
<protein>
    <recommendedName>
        <fullName evidence="14">Germin-like protein</fullName>
    </recommendedName>
</protein>
<keyword evidence="5 11" id="KW-0479">Metal-binding</keyword>
<evidence type="ECO:0000256" key="11">
    <source>
        <dbReference type="PIRSR" id="PIRSR601929-1"/>
    </source>
</evidence>
<evidence type="ECO:0000256" key="7">
    <source>
        <dbReference type="ARBA" id="ARBA00023157"/>
    </source>
</evidence>
<proteinExistence type="inferred from homology"/>
<keyword evidence="7 13" id="KW-1015">Disulfide bond</keyword>
<evidence type="ECO:0000256" key="3">
    <source>
        <dbReference type="ARBA" id="ARBA00022523"/>
    </source>
</evidence>
<feature type="disulfide bond" evidence="13">
    <location>
        <begin position="49"/>
        <end position="64"/>
    </location>
</feature>
<comment type="similarity">
    <text evidence="2 14">Belongs to the germin family.</text>
</comment>
<feature type="binding site" evidence="12">
    <location>
        <position position="133"/>
    </location>
    <ligand>
        <name>Mn(2+)</name>
        <dbReference type="ChEBI" id="CHEBI:29035"/>
    </ligand>
</feature>
<evidence type="ECO:0000256" key="1">
    <source>
        <dbReference type="ARBA" id="ARBA00004271"/>
    </source>
</evidence>
<dbReference type="InterPro" id="IPR014710">
    <property type="entry name" value="RmlC-like_jellyroll"/>
</dbReference>
<dbReference type="Gene3D" id="2.60.120.10">
    <property type="entry name" value="Jelly Rolls"/>
    <property type="match status" value="1"/>
</dbReference>
<feature type="binding site" evidence="11">
    <location>
        <position position="128"/>
    </location>
    <ligand>
        <name>oxalate</name>
        <dbReference type="ChEBI" id="CHEBI:30623"/>
    </ligand>
</feature>
<evidence type="ECO:0000256" key="9">
    <source>
        <dbReference type="ARBA" id="ARBA00023180"/>
    </source>
</evidence>
<dbReference type="CDD" id="cd02241">
    <property type="entry name" value="cupin_OxOx"/>
    <property type="match status" value="1"/>
</dbReference>
<organism evidence="16 17">
    <name type="scientific">Ziziphus jujuba</name>
    <name type="common">Chinese jujube</name>
    <name type="synonym">Ziziphus sativa</name>
    <dbReference type="NCBI Taxonomy" id="326968"/>
    <lineage>
        <taxon>Eukaryota</taxon>
        <taxon>Viridiplantae</taxon>
        <taxon>Streptophyta</taxon>
        <taxon>Embryophyta</taxon>
        <taxon>Tracheophyta</taxon>
        <taxon>Spermatophyta</taxon>
        <taxon>Magnoliopsida</taxon>
        <taxon>eudicotyledons</taxon>
        <taxon>Gunneridae</taxon>
        <taxon>Pentapetalae</taxon>
        <taxon>rosids</taxon>
        <taxon>fabids</taxon>
        <taxon>Rosales</taxon>
        <taxon>Rhamnaceae</taxon>
        <taxon>Paliureae</taxon>
        <taxon>Ziziphus</taxon>
    </lineage>
</organism>
<dbReference type="AlphaFoldDB" id="A0A6P6GCP1"/>
<dbReference type="SUPFAM" id="SSF51182">
    <property type="entry name" value="RmlC-like cupins"/>
    <property type="match status" value="1"/>
</dbReference>
<dbReference type="RefSeq" id="XP_024931898.1">
    <property type="nucleotide sequence ID" value="XM_025076130.3"/>
</dbReference>
<keyword evidence="8" id="KW-0675">Receptor</keyword>
<keyword evidence="6" id="KW-0732">Signal</keyword>
<keyword evidence="3 14" id="KW-0052">Apoplast</keyword>
<sequence length="234" mass="24301">MGHIPHTNTHQSKHQILNKVIKIMNSPASIIFCFLILSAFSHAAVQDFCVADYPGSESPAGYSCKNPERVTVDDFVFSGLGVAGNTSNAFKSGIRTAFVSDFPGLNGLGVSIARADLAPGGVVPLHSHPKASEILVLVEGTVTAGFVSSANNVYLKTLKKGDAMVFPQGLLHFAVNAGHSNALVFVSFGSESPGVQILDTALFGSNVPTGSIAKTTFLDPAVIKKLKGAFGGSG</sequence>
<evidence type="ECO:0000256" key="14">
    <source>
        <dbReference type="RuleBase" id="RU366015"/>
    </source>
</evidence>
<dbReference type="PRINTS" id="PR00325">
    <property type="entry name" value="GERMIN"/>
</dbReference>
<evidence type="ECO:0000256" key="2">
    <source>
        <dbReference type="ARBA" id="ARBA00007456"/>
    </source>
</evidence>
<keyword evidence="4 14" id="KW-0964">Secreted</keyword>
<evidence type="ECO:0000256" key="13">
    <source>
        <dbReference type="PIRSR" id="PIRSR601929-3"/>
    </source>
</evidence>
<keyword evidence="16" id="KW-1185">Reference proteome</keyword>
<gene>
    <name evidence="17" type="primary">LOC107423896</name>
</gene>
<evidence type="ECO:0000256" key="4">
    <source>
        <dbReference type="ARBA" id="ARBA00022525"/>
    </source>
</evidence>
<feature type="binding site" evidence="11">
    <location>
        <position position="133"/>
    </location>
    <ligand>
        <name>oxalate</name>
        <dbReference type="ChEBI" id="CHEBI:30623"/>
    </ligand>
</feature>
<dbReference type="SMART" id="SM00835">
    <property type="entry name" value="Cupin_1"/>
    <property type="match status" value="1"/>
</dbReference>
<evidence type="ECO:0000256" key="10">
    <source>
        <dbReference type="ARBA" id="ARBA00023211"/>
    </source>
</evidence>
<dbReference type="InterPro" id="IPR006045">
    <property type="entry name" value="Cupin_1"/>
</dbReference>
<keyword evidence="9" id="KW-0325">Glycoprotein</keyword>
<reference evidence="17" key="1">
    <citation type="submission" date="2025-08" db="UniProtKB">
        <authorList>
            <consortium name="RefSeq"/>
        </authorList>
    </citation>
    <scope>IDENTIFICATION</scope>
    <source>
        <tissue evidence="17">Seedling</tissue>
    </source>
</reference>
<feature type="domain" description="Cupin type-1" evidence="15">
    <location>
        <begin position="78"/>
        <end position="224"/>
    </location>
</feature>
<evidence type="ECO:0000259" key="15">
    <source>
        <dbReference type="SMART" id="SM00835"/>
    </source>
</evidence>
<evidence type="ECO:0000256" key="5">
    <source>
        <dbReference type="ARBA" id="ARBA00022723"/>
    </source>
</evidence>
<evidence type="ECO:0000256" key="6">
    <source>
        <dbReference type="ARBA" id="ARBA00022729"/>
    </source>
</evidence>
<dbReference type="PROSITE" id="PS00725">
    <property type="entry name" value="GERMIN"/>
    <property type="match status" value="1"/>
</dbReference>
<dbReference type="Pfam" id="PF00190">
    <property type="entry name" value="Cupin_1"/>
    <property type="match status" value="1"/>
</dbReference>
<dbReference type="InterPro" id="IPR011051">
    <property type="entry name" value="RmlC_Cupin_sf"/>
</dbReference>
<dbReference type="GeneID" id="107423896"/>